<evidence type="ECO:0000313" key="5">
    <source>
        <dbReference type="Proteomes" id="UP000001822"/>
    </source>
</evidence>
<dbReference type="CDD" id="cd10917">
    <property type="entry name" value="CE4_NodB_like_6s_7s"/>
    <property type="match status" value="1"/>
</dbReference>
<organism evidence="4 5">
    <name type="scientific">Cytophaga hutchinsonii (strain ATCC 33406 / DSM 1761 / CIP 103989 / NBRC 15051 / NCIMB 9469 / D465)</name>
    <dbReference type="NCBI Taxonomy" id="269798"/>
    <lineage>
        <taxon>Bacteria</taxon>
        <taxon>Pseudomonadati</taxon>
        <taxon>Bacteroidota</taxon>
        <taxon>Cytophagia</taxon>
        <taxon>Cytophagales</taxon>
        <taxon>Cytophagaceae</taxon>
        <taxon>Cytophaga</taxon>
    </lineage>
</organism>
<keyword evidence="2" id="KW-0378">Hydrolase</keyword>
<dbReference type="SUPFAM" id="SSF88713">
    <property type="entry name" value="Glycoside hydrolase/deacetylase"/>
    <property type="match status" value="1"/>
</dbReference>
<evidence type="ECO:0000313" key="4">
    <source>
        <dbReference type="EMBL" id="ABG59438.1"/>
    </source>
</evidence>
<proteinExistence type="predicted"/>
<keyword evidence="1" id="KW-0479">Metal-binding</keyword>
<dbReference type="PANTHER" id="PTHR10587:SF133">
    <property type="entry name" value="CHITIN DEACETYLASE 1-RELATED"/>
    <property type="match status" value="1"/>
</dbReference>
<dbReference type="OrthoDB" id="9812065at2"/>
<feature type="domain" description="NodB homology" evidence="3">
    <location>
        <begin position="31"/>
        <end position="219"/>
    </location>
</feature>
<dbReference type="RefSeq" id="WP_011585555.1">
    <property type="nucleotide sequence ID" value="NC_008255.1"/>
</dbReference>
<dbReference type="InterPro" id="IPR011330">
    <property type="entry name" value="Glyco_hydro/deAcase_b/a-brl"/>
</dbReference>
<dbReference type="Gene3D" id="3.20.20.370">
    <property type="entry name" value="Glycoside hydrolase/deacetylase"/>
    <property type="match status" value="1"/>
</dbReference>
<dbReference type="InterPro" id="IPR050248">
    <property type="entry name" value="Polysacc_deacetylase_ArnD"/>
</dbReference>
<dbReference type="GO" id="GO:0046872">
    <property type="term" value="F:metal ion binding"/>
    <property type="evidence" value="ECO:0007669"/>
    <property type="project" value="UniProtKB-KW"/>
</dbReference>
<dbReference type="Proteomes" id="UP000001822">
    <property type="component" value="Chromosome"/>
</dbReference>
<dbReference type="GO" id="GO:0005975">
    <property type="term" value="P:carbohydrate metabolic process"/>
    <property type="evidence" value="ECO:0007669"/>
    <property type="project" value="InterPro"/>
</dbReference>
<dbReference type="EMBL" id="CP000383">
    <property type="protein sequence ID" value="ABG59438.1"/>
    <property type="molecule type" value="Genomic_DNA"/>
</dbReference>
<reference evidence="4 5" key="1">
    <citation type="journal article" date="2007" name="Appl. Environ. Microbiol.">
        <title>Genome sequence of the cellulolytic gliding bacterium Cytophaga hutchinsonii.</title>
        <authorList>
            <person name="Xie G."/>
            <person name="Bruce D.C."/>
            <person name="Challacombe J.F."/>
            <person name="Chertkov O."/>
            <person name="Detter J.C."/>
            <person name="Gilna P."/>
            <person name="Han C.S."/>
            <person name="Lucas S."/>
            <person name="Misra M."/>
            <person name="Myers G.L."/>
            <person name="Richardson P."/>
            <person name="Tapia R."/>
            <person name="Thayer N."/>
            <person name="Thompson L.S."/>
            <person name="Brettin T.S."/>
            <person name="Henrissat B."/>
            <person name="Wilson D.B."/>
            <person name="McBride M.J."/>
        </authorList>
    </citation>
    <scope>NUCLEOTIDE SEQUENCE [LARGE SCALE GENOMIC DNA]</scope>
    <source>
        <strain evidence="5">ATCC 33406 / DSM 1761 / CIP 103989 / NBRC 15051 / NCIMB 9469 / D465</strain>
    </source>
</reference>
<evidence type="ECO:0000256" key="1">
    <source>
        <dbReference type="ARBA" id="ARBA00022723"/>
    </source>
</evidence>
<evidence type="ECO:0000256" key="2">
    <source>
        <dbReference type="ARBA" id="ARBA00022801"/>
    </source>
</evidence>
<dbReference type="InterPro" id="IPR002509">
    <property type="entry name" value="NODB_dom"/>
</dbReference>
<evidence type="ECO:0000259" key="3">
    <source>
        <dbReference type="PROSITE" id="PS51677"/>
    </source>
</evidence>
<dbReference type="AlphaFoldDB" id="A0A6N4SSL0"/>
<dbReference type="GO" id="GO:0016020">
    <property type="term" value="C:membrane"/>
    <property type="evidence" value="ECO:0007669"/>
    <property type="project" value="TreeGrafter"/>
</dbReference>
<accession>A0A6N4SSL0</accession>
<keyword evidence="5" id="KW-1185">Reference proteome</keyword>
<name>A0A6N4SSL0_CYTH3</name>
<sequence>MSLYFNHSGWLFSQFFKGAEWRLKSGKDEAKTIYLTFDDGPVPTATPFVLELLKKYDIKATFFCVGDNIKKYPELYKRILQEGHRTANHTYNHLKGWKHADDYYFANIMACEAMMEKLEEDMDLPQTWKTERLFRPPYGKMKTAQCDYLQTIYRIIMWDVITGDFDKLRGAEKCLQTAIKDSRDGSIVIFHDSMKALENLDYALPKYIESSLRNGYQFKTL</sequence>
<dbReference type="PROSITE" id="PS51677">
    <property type="entry name" value="NODB"/>
    <property type="match status" value="1"/>
</dbReference>
<dbReference type="KEGG" id="chu:CHU_2175"/>
<dbReference type="Pfam" id="PF01522">
    <property type="entry name" value="Polysacc_deac_1"/>
    <property type="match status" value="1"/>
</dbReference>
<dbReference type="GO" id="GO:0016810">
    <property type="term" value="F:hydrolase activity, acting on carbon-nitrogen (but not peptide) bonds"/>
    <property type="evidence" value="ECO:0007669"/>
    <property type="project" value="InterPro"/>
</dbReference>
<dbReference type="PANTHER" id="PTHR10587">
    <property type="entry name" value="GLYCOSYL TRANSFERASE-RELATED"/>
    <property type="match status" value="1"/>
</dbReference>
<protein>
    <submittedName>
        <fullName evidence="4">GlcNAc deacetylase-related protein, carbohydrate esterase family 4 protein</fullName>
    </submittedName>
</protein>
<gene>
    <name evidence="4" type="ordered locus">CHU_2175</name>
</gene>